<dbReference type="RefSeq" id="WP_125001919.1">
    <property type="nucleotide sequence ID" value="NZ_BHYK01000012.1"/>
</dbReference>
<reference evidence="5 6" key="1">
    <citation type="submission" date="2018-11" db="EMBL/GenBank/DDBJ databases">
        <title>Genome sequencing and assembly of Clostridium tagluense strain A121.</title>
        <authorList>
            <person name="Murakami T."/>
            <person name="Segawa T."/>
            <person name="Shcherbakova V.A."/>
            <person name="Mori H."/>
            <person name="Yoshimura Y."/>
        </authorList>
    </citation>
    <scope>NUCLEOTIDE SEQUENCE [LARGE SCALE GENOMIC DNA]</scope>
    <source>
        <strain evidence="5 6">A121</strain>
    </source>
</reference>
<feature type="domain" description="Metalloprotease TldD/E central" evidence="4">
    <location>
        <begin position="113"/>
        <end position="215"/>
    </location>
</feature>
<dbReference type="PANTHER" id="PTHR43421">
    <property type="entry name" value="METALLOPROTEASE PMBA"/>
    <property type="match status" value="1"/>
</dbReference>
<sequence length="451" mass="49960">MTLNEFVKKIFKRAKEACFSEYEIYYESGESLDIEIFKKEVDKYSLNKTMGISFRGIYEGKMGYSYTEIMDDQAIELLIEKAKSNAQIIENEEKEIIFEGSNKYEDFNGYNEEINSISPEDKIKLAMALEGEAYKCSEYVKNTGECSLGTTENERRIINSKGLDISTKVNGIYGFMEPVVTKEGKTNNSYAYKFTNDMSEFDIKKIARESVDESLAYFDAESVKTGKYRVMFKNSVSAEFLQTFEGIFSADNTQKGLSLLKGKVGETIASESLTIVDNPFLKGSLCCTPFDAEGVATYCKNIVEKGKLKTLLHNLKTAIVEDAVSTGNASKASFTSLIKVAPTTLYIEKGIKSYEDMIRALDNGIIITEVQGTHSGANPISGDFSLAAKGFLVESGKIIRPVEQITIAGNYFEVMKDTLEVGCDFKLGIPRSGSCFGSPCVLIREISVAGL</sequence>
<protein>
    <submittedName>
        <fullName evidence="5">Peptidase</fullName>
    </submittedName>
</protein>
<dbReference type="OrthoDB" id="9803618at2"/>
<organism evidence="5 6">
    <name type="scientific">Clostridium tagluense</name>
    <dbReference type="NCBI Taxonomy" id="360422"/>
    <lineage>
        <taxon>Bacteria</taxon>
        <taxon>Bacillati</taxon>
        <taxon>Bacillota</taxon>
        <taxon>Clostridia</taxon>
        <taxon>Eubacteriales</taxon>
        <taxon>Clostridiaceae</taxon>
        <taxon>Clostridium</taxon>
    </lineage>
</organism>
<dbReference type="AlphaFoldDB" id="A0A401UMI3"/>
<dbReference type="Proteomes" id="UP000287872">
    <property type="component" value="Unassembled WGS sequence"/>
</dbReference>
<dbReference type="InterPro" id="IPR045569">
    <property type="entry name" value="Metalloprtase-TldD/E_C"/>
</dbReference>
<dbReference type="InterPro" id="IPR002510">
    <property type="entry name" value="Metalloprtase-TldD/E_N"/>
</dbReference>
<proteinExistence type="inferred from homology"/>
<dbReference type="InterPro" id="IPR035068">
    <property type="entry name" value="TldD/PmbA_N"/>
</dbReference>
<dbReference type="SUPFAM" id="SSF111283">
    <property type="entry name" value="Putative modulator of DNA gyrase, PmbA/TldD"/>
    <property type="match status" value="1"/>
</dbReference>
<dbReference type="InterPro" id="IPR047657">
    <property type="entry name" value="PmbA"/>
</dbReference>
<name>A0A401UMI3_9CLOT</name>
<dbReference type="GO" id="GO:0005829">
    <property type="term" value="C:cytosol"/>
    <property type="evidence" value="ECO:0007669"/>
    <property type="project" value="TreeGrafter"/>
</dbReference>
<keyword evidence="6" id="KW-1185">Reference proteome</keyword>
<evidence type="ECO:0000256" key="1">
    <source>
        <dbReference type="ARBA" id="ARBA00005836"/>
    </source>
</evidence>
<evidence type="ECO:0000313" key="6">
    <source>
        <dbReference type="Proteomes" id="UP000287872"/>
    </source>
</evidence>
<evidence type="ECO:0000259" key="2">
    <source>
        <dbReference type="Pfam" id="PF01523"/>
    </source>
</evidence>
<dbReference type="InterPro" id="IPR045570">
    <property type="entry name" value="Metalloprtase-TldD/E_cen_dom"/>
</dbReference>
<dbReference type="Gene3D" id="3.30.2290.10">
    <property type="entry name" value="PmbA/TldD superfamily"/>
    <property type="match status" value="1"/>
</dbReference>
<comment type="caution">
    <text evidence="5">The sequence shown here is derived from an EMBL/GenBank/DDBJ whole genome shotgun (WGS) entry which is preliminary data.</text>
</comment>
<dbReference type="GO" id="GO:0006508">
    <property type="term" value="P:proteolysis"/>
    <property type="evidence" value="ECO:0007669"/>
    <property type="project" value="InterPro"/>
</dbReference>
<dbReference type="GO" id="GO:0008237">
    <property type="term" value="F:metallopeptidase activity"/>
    <property type="evidence" value="ECO:0007669"/>
    <property type="project" value="InterPro"/>
</dbReference>
<dbReference type="PANTHER" id="PTHR43421:SF1">
    <property type="entry name" value="METALLOPROTEASE PMBA"/>
    <property type="match status" value="1"/>
</dbReference>
<accession>A0A401UMI3</accession>
<dbReference type="Pfam" id="PF19289">
    <property type="entry name" value="PmbA_TldD_3rd"/>
    <property type="match status" value="1"/>
</dbReference>
<feature type="domain" description="Metalloprotease TldD/E C-terminal" evidence="3">
    <location>
        <begin position="225"/>
        <end position="450"/>
    </location>
</feature>
<dbReference type="Pfam" id="PF01523">
    <property type="entry name" value="PmbA_TldD_1st"/>
    <property type="match status" value="1"/>
</dbReference>
<dbReference type="Pfam" id="PF19290">
    <property type="entry name" value="PmbA_TldD_2nd"/>
    <property type="match status" value="1"/>
</dbReference>
<feature type="domain" description="Metalloprotease TldD/E N-terminal" evidence="2">
    <location>
        <begin position="22"/>
        <end position="86"/>
    </location>
</feature>
<comment type="similarity">
    <text evidence="1">Belongs to the peptidase U62 family.</text>
</comment>
<evidence type="ECO:0000259" key="4">
    <source>
        <dbReference type="Pfam" id="PF19290"/>
    </source>
</evidence>
<gene>
    <name evidence="5" type="ORF">Ctaglu_23660</name>
</gene>
<dbReference type="EMBL" id="BHYK01000012">
    <property type="protein sequence ID" value="GCD10743.1"/>
    <property type="molecule type" value="Genomic_DNA"/>
</dbReference>
<dbReference type="InterPro" id="IPR036059">
    <property type="entry name" value="TldD/PmbA_sf"/>
</dbReference>
<evidence type="ECO:0000259" key="3">
    <source>
        <dbReference type="Pfam" id="PF19289"/>
    </source>
</evidence>
<evidence type="ECO:0000313" key="5">
    <source>
        <dbReference type="EMBL" id="GCD10743.1"/>
    </source>
</evidence>